<sequence length="390" mass="41610">MRILVHGAGIAGPAAAFWLTRAGHEVTVVERAADLRTGGQAVDFKGSVQIDLLARMGLLERLRALRTPPTDLVLVDASGAHRATIPHSFIGGELEVLRGDLSRVLYEATRDACTYVFGDTLTALDDTGDEVAATFQRSPARTFDLAIGADGIGSTVRRLAFGPREHHVRHLGYHYALVDLPAGQVPETLHEGRPVALMYNEPGRMASIGGPKAPLFLVFASEPLPERRDRHHDAKVIARAYSGAGWRLPELLKGLPQASSIHLDAIARVDMKGFTRGRVALLGDAAQGNTLGGFGSGLALVGAYVLAGELAAAGGDHRTAFARYDRIMDRYSKVARKGNAGRFLAPRSSAGIRLRAALFSSEAAKRAMLRFIDDAASDIALPGYPALTSP</sequence>
<evidence type="ECO:0000313" key="3">
    <source>
        <dbReference type="Proteomes" id="UP001527866"/>
    </source>
</evidence>
<dbReference type="Proteomes" id="UP001527866">
    <property type="component" value="Unassembled WGS sequence"/>
</dbReference>
<dbReference type="InterPro" id="IPR002938">
    <property type="entry name" value="FAD-bd"/>
</dbReference>
<reference evidence="2 3" key="1">
    <citation type="submission" date="2023-01" db="EMBL/GenBank/DDBJ databases">
        <title>Draft genome sequence of Nocardiopsis sp. RSe5-2 isolated from halophytes.</title>
        <authorList>
            <person name="Duangmal K."/>
            <person name="Chantavorakit T."/>
        </authorList>
    </citation>
    <scope>NUCLEOTIDE SEQUENCE [LARGE SCALE GENOMIC DNA]</scope>
    <source>
        <strain evidence="2 3">RSe5-2</strain>
    </source>
</reference>
<dbReference type="InterPro" id="IPR051704">
    <property type="entry name" value="FAD_aromatic-hydroxylase"/>
</dbReference>
<dbReference type="GO" id="GO:0004497">
    <property type="term" value="F:monooxygenase activity"/>
    <property type="evidence" value="ECO:0007669"/>
    <property type="project" value="UniProtKB-KW"/>
</dbReference>
<comment type="caution">
    <text evidence="2">The sequence shown here is derived from an EMBL/GenBank/DDBJ whole genome shotgun (WGS) entry which is preliminary data.</text>
</comment>
<protein>
    <submittedName>
        <fullName evidence="2">FAD-dependent monooxygenase</fullName>
    </submittedName>
</protein>
<dbReference type="RefSeq" id="WP_270683740.1">
    <property type="nucleotide sequence ID" value="NZ_JAQFWQ010000007.1"/>
</dbReference>
<organism evidence="2 3">
    <name type="scientific">Nocardiopsis endophytica</name>
    <dbReference type="NCBI Taxonomy" id="3018445"/>
    <lineage>
        <taxon>Bacteria</taxon>
        <taxon>Bacillati</taxon>
        <taxon>Actinomycetota</taxon>
        <taxon>Actinomycetes</taxon>
        <taxon>Streptosporangiales</taxon>
        <taxon>Nocardiopsidaceae</taxon>
        <taxon>Nocardiopsis</taxon>
    </lineage>
</organism>
<dbReference type="InterPro" id="IPR036188">
    <property type="entry name" value="FAD/NAD-bd_sf"/>
</dbReference>
<name>A0ABT4TYQ7_9ACTN</name>
<keyword evidence="2" id="KW-0503">Monooxygenase</keyword>
<proteinExistence type="predicted"/>
<evidence type="ECO:0000313" key="2">
    <source>
        <dbReference type="EMBL" id="MDA2809835.1"/>
    </source>
</evidence>
<gene>
    <name evidence="2" type="ORF">O4J56_04215</name>
</gene>
<keyword evidence="3" id="KW-1185">Reference proteome</keyword>
<dbReference type="Pfam" id="PF01494">
    <property type="entry name" value="FAD_binding_3"/>
    <property type="match status" value="1"/>
</dbReference>
<dbReference type="PANTHER" id="PTHR46865:SF2">
    <property type="entry name" value="MONOOXYGENASE"/>
    <property type="match status" value="1"/>
</dbReference>
<dbReference type="Gene3D" id="3.30.9.10">
    <property type="entry name" value="D-Amino Acid Oxidase, subunit A, domain 2"/>
    <property type="match status" value="1"/>
</dbReference>
<keyword evidence="2" id="KW-0560">Oxidoreductase</keyword>
<dbReference type="PRINTS" id="PR00420">
    <property type="entry name" value="RNGMNOXGNASE"/>
</dbReference>
<dbReference type="EMBL" id="JAQFWQ010000007">
    <property type="protein sequence ID" value="MDA2809835.1"/>
    <property type="molecule type" value="Genomic_DNA"/>
</dbReference>
<feature type="domain" description="FAD-binding" evidence="1">
    <location>
        <begin position="3"/>
        <end position="314"/>
    </location>
</feature>
<evidence type="ECO:0000259" key="1">
    <source>
        <dbReference type="Pfam" id="PF01494"/>
    </source>
</evidence>
<dbReference type="PANTHER" id="PTHR46865">
    <property type="entry name" value="OXIDOREDUCTASE-RELATED"/>
    <property type="match status" value="1"/>
</dbReference>
<accession>A0ABT4TYQ7</accession>
<dbReference type="SUPFAM" id="SSF51905">
    <property type="entry name" value="FAD/NAD(P)-binding domain"/>
    <property type="match status" value="1"/>
</dbReference>
<dbReference type="Gene3D" id="3.50.50.60">
    <property type="entry name" value="FAD/NAD(P)-binding domain"/>
    <property type="match status" value="1"/>
</dbReference>